<dbReference type="AlphaFoldDB" id="Q8FRZ5"/>
<dbReference type="HOGENOM" id="CLU_3006501_0_0_11"/>
<organism evidence="1 2">
    <name type="scientific">Corynebacterium efficiens (strain DSM 44549 / YS-314 / AJ 12310 / JCM 11189 / NBRC 100395)</name>
    <dbReference type="NCBI Taxonomy" id="196164"/>
    <lineage>
        <taxon>Bacteria</taxon>
        <taxon>Bacillati</taxon>
        <taxon>Actinomycetota</taxon>
        <taxon>Actinomycetes</taxon>
        <taxon>Mycobacteriales</taxon>
        <taxon>Corynebacteriaceae</taxon>
        <taxon>Corynebacterium</taxon>
    </lineage>
</organism>
<proteinExistence type="predicted"/>
<sequence length="56" mass="6408">MPMSVMRCRVFGVGTLNPEILFPETAVFNPEIAGAFWRQDLWVKCASGFPAYSPWW</sequence>
<dbReference type="STRING" id="196164.gene:10741015"/>
<dbReference type="EMBL" id="BA000035">
    <property type="protein sequence ID" value="BAC17423.1"/>
    <property type="molecule type" value="Genomic_DNA"/>
</dbReference>
<dbReference type="Proteomes" id="UP000001409">
    <property type="component" value="Chromosome"/>
</dbReference>
<name>Q8FRZ5_COREF</name>
<keyword evidence="2" id="KW-1185">Reference proteome</keyword>
<protein>
    <submittedName>
        <fullName evidence="1">Uncharacterized protein</fullName>
    </submittedName>
</protein>
<dbReference type="KEGG" id="cef:CE0613"/>
<evidence type="ECO:0000313" key="1">
    <source>
        <dbReference type="EMBL" id="BAC17423.1"/>
    </source>
</evidence>
<reference evidence="1 2" key="1">
    <citation type="journal article" date="2003" name="Genome Res.">
        <title>Comparative complete genome sequence analysis of the amino acid replacements responsible for the thermostability of Corynebacterium efficiens.</title>
        <authorList>
            <person name="Nishio Y."/>
            <person name="Nakamura Y."/>
            <person name="Kawarabayasi Y."/>
            <person name="Usuda Y."/>
            <person name="Kimura E."/>
            <person name="Sugimoto S."/>
            <person name="Matsui K."/>
            <person name="Yamagishi A."/>
            <person name="Kikuchi H."/>
            <person name="Ikeo K."/>
            <person name="Gojobori T."/>
        </authorList>
    </citation>
    <scope>NUCLEOTIDE SEQUENCE [LARGE SCALE GENOMIC DNA]</scope>
    <source>
        <strain evidence="2">DSM 44549 / YS-314 / AJ 12310 / JCM 11189 / NBRC 100395</strain>
    </source>
</reference>
<accession>Q8FRZ5</accession>
<evidence type="ECO:0000313" key="2">
    <source>
        <dbReference type="Proteomes" id="UP000001409"/>
    </source>
</evidence>